<keyword evidence="5" id="KW-0677">Repeat</keyword>
<feature type="compositionally biased region" description="Polar residues" evidence="11">
    <location>
        <begin position="519"/>
        <end position="534"/>
    </location>
</feature>
<comment type="caution">
    <text evidence="15">The sequence shown here is derived from an EMBL/GenBank/DDBJ whole genome shotgun (WGS) entry which is preliminary data.</text>
</comment>
<evidence type="ECO:0000256" key="11">
    <source>
        <dbReference type="SAM" id="MobiDB-lite"/>
    </source>
</evidence>
<keyword evidence="9" id="KW-1015">Disulfide bond</keyword>
<keyword evidence="7 12" id="KW-1133">Transmembrane helix</keyword>
<evidence type="ECO:0000256" key="1">
    <source>
        <dbReference type="ARBA" id="ARBA00004167"/>
    </source>
</evidence>
<evidence type="ECO:0000259" key="14">
    <source>
        <dbReference type="PROSITE" id="PS50835"/>
    </source>
</evidence>
<evidence type="ECO:0000256" key="6">
    <source>
        <dbReference type="ARBA" id="ARBA00022889"/>
    </source>
</evidence>
<keyword evidence="3 12" id="KW-0812">Transmembrane</keyword>
<evidence type="ECO:0000256" key="10">
    <source>
        <dbReference type="ARBA" id="ARBA00023180"/>
    </source>
</evidence>
<dbReference type="Proteomes" id="UP001642483">
    <property type="component" value="Unassembled WGS sequence"/>
</dbReference>
<evidence type="ECO:0000256" key="12">
    <source>
        <dbReference type="SAM" id="Phobius"/>
    </source>
</evidence>
<feature type="chain" id="PRO_5047356631" description="Ig-like domain-containing protein" evidence="13">
    <location>
        <begin position="26"/>
        <end position="679"/>
    </location>
</feature>
<evidence type="ECO:0000256" key="5">
    <source>
        <dbReference type="ARBA" id="ARBA00022737"/>
    </source>
</evidence>
<dbReference type="InterPro" id="IPR013783">
    <property type="entry name" value="Ig-like_fold"/>
</dbReference>
<evidence type="ECO:0000256" key="2">
    <source>
        <dbReference type="ARBA" id="ARBA00007810"/>
    </source>
</evidence>
<feature type="domain" description="Ig-like" evidence="14">
    <location>
        <begin position="25"/>
        <end position="127"/>
    </location>
</feature>
<feature type="domain" description="Ig-like" evidence="14">
    <location>
        <begin position="141"/>
        <end position="241"/>
    </location>
</feature>
<dbReference type="SUPFAM" id="SSF48726">
    <property type="entry name" value="Immunoglobulin"/>
    <property type="match status" value="2"/>
</dbReference>
<gene>
    <name evidence="15" type="ORF">CVLEPA_LOCUS5334</name>
</gene>
<dbReference type="PANTHER" id="PTHR23277:SF108">
    <property type="entry name" value="FASCICLIN-3"/>
    <property type="match status" value="1"/>
</dbReference>
<keyword evidence="6" id="KW-0130">Cell adhesion</keyword>
<feature type="compositionally biased region" description="Polar residues" evidence="11">
    <location>
        <begin position="419"/>
        <end position="429"/>
    </location>
</feature>
<evidence type="ECO:0000256" key="13">
    <source>
        <dbReference type="SAM" id="SignalP"/>
    </source>
</evidence>
<feature type="signal peptide" evidence="13">
    <location>
        <begin position="1"/>
        <end position="25"/>
    </location>
</feature>
<dbReference type="InterPro" id="IPR013106">
    <property type="entry name" value="Ig_V-set"/>
</dbReference>
<dbReference type="EMBL" id="CAWYQH010000024">
    <property type="protein sequence ID" value="CAK8675799.1"/>
    <property type="molecule type" value="Genomic_DNA"/>
</dbReference>
<feature type="region of interest" description="Disordered" evidence="11">
    <location>
        <begin position="509"/>
        <end position="679"/>
    </location>
</feature>
<dbReference type="InterPro" id="IPR036179">
    <property type="entry name" value="Ig-like_dom_sf"/>
</dbReference>
<dbReference type="Gene3D" id="2.60.40.10">
    <property type="entry name" value="Immunoglobulins"/>
    <property type="match status" value="2"/>
</dbReference>
<evidence type="ECO:0000256" key="4">
    <source>
        <dbReference type="ARBA" id="ARBA00022729"/>
    </source>
</evidence>
<feature type="compositionally biased region" description="Polar residues" evidence="11">
    <location>
        <begin position="626"/>
        <end position="635"/>
    </location>
</feature>
<keyword evidence="4 13" id="KW-0732">Signal</keyword>
<reference evidence="15 16" key="1">
    <citation type="submission" date="2024-02" db="EMBL/GenBank/DDBJ databases">
        <authorList>
            <person name="Daric V."/>
            <person name="Darras S."/>
        </authorList>
    </citation>
    <scope>NUCLEOTIDE SEQUENCE [LARGE SCALE GENOMIC DNA]</scope>
</reference>
<feature type="transmembrane region" description="Helical" evidence="12">
    <location>
        <begin position="338"/>
        <end position="363"/>
    </location>
</feature>
<comment type="subcellular location">
    <subcellularLocation>
        <location evidence="1">Membrane</location>
        <topology evidence="1">Single-pass membrane protein</topology>
    </subcellularLocation>
</comment>
<proteinExistence type="inferred from homology"/>
<protein>
    <recommendedName>
        <fullName evidence="14">Ig-like domain-containing protein</fullName>
    </recommendedName>
</protein>
<accession>A0ABP0FBH6</accession>
<dbReference type="InterPro" id="IPR003599">
    <property type="entry name" value="Ig_sub"/>
</dbReference>
<dbReference type="PROSITE" id="PS50835">
    <property type="entry name" value="IG_LIKE"/>
    <property type="match status" value="2"/>
</dbReference>
<dbReference type="InterPro" id="IPR013162">
    <property type="entry name" value="CD80_C2-set"/>
</dbReference>
<evidence type="ECO:0000313" key="16">
    <source>
        <dbReference type="Proteomes" id="UP001642483"/>
    </source>
</evidence>
<evidence type="ECO:0000256" key="7">
    <source>
        <dbReference type="ARBA" id="ARBA00022989"/>
    </source>
</evidence>
<keyword evidence="10" id="KW-0325">Glycoprotein</keyword>
<dbReference type="Pfam" id="PF08205">
    <property type="entry name" value="C2-set_2"/>
    <property type="match status" value="1"/>
</dbReference>
<feature type="compositionally biased region" description="Basic and acidic residues" evidence="11">
    <location>
        <begin position="607"/>
        <end position="623"/>
    </location>
</feature>
<name>A0ABP0FBH6_CLALP</name>
<feature type="compositionally biased region" description="Low complexity" evidence="11">
    <location>
        <begin position="636"/>
        <end position="645"/>
    </location>
</feature>
<evidence type="ECO:0000256" key="3">
    <source>
        <dbReference type="ARBA" id="ARBA00022692"/>
    </source>
</evidence>
<feature type="region of interest" description="Disordered" evidence="11">
    <location>
        <begin position="389"/>
        <end position="429"/>
    </location>
</feature>
<dbReference type="PANTHER" id="PTHR23277">
    <property type="entry name" value="NECTIN-RELATED"/>
    <property type="match status" value="1"/>
</dbReference>
<evidence type="ECO:0000256" key="9">
    <source>
        <dbReference type="ARBA" id="ARBA00023157"/>
    </source>
</evidence>
<keyword evidence="16" id="KW-1185">Reference proteome</keyword>
<evidence type="ECO:0000313" key="15">
    <source>
        <dbReference type="EMBL" id="CAK8675799.1"/>
    </source>
</evidence>
<sequence length="679" mass="77301">MKTMKLYHLCFLLLAINSSLQVVYGRVQQTKDTEYAVAGESITLPCSVPNNGDFLKWWFQPNDSSTNLIDAAHFFPGGTVSIFEQFDLPPGRSQLINGMFKITQLTVKDEGHYWCEISSASAPTTFSDKTPVHIWVTPQEPQIVPIGNGTVLEHTKTTVARCSSRAGKPEAKLTWMNGSEPLVTSAQPLVSKNSFSDYLWDIELDLILEDPTRFDHKRPFQCLIEHPAYKGEIKKLNHSVNVLYHPVNIRIWANTTSLYVYCEADGYPAPSYTWILPGDIDAEGPELLMSDLYDLPGSQWFECTADNGIPDPAVASILVDDLRWPNGKPPITFAGLELWIWLIIAGSVVLLIIVTIIAICCYCKRKKKGAGYNAKKNKSASKYNKPIVTASGASHSQPSLLEFNSMRTPDGREAARPSSEYSGTKKSSMGRSYSLEHLVEEKYGGPPDRNSVMLVPLNKPLSRENLYADSSLNRRASREEIDKVADHIEVLNKSWDNLAHSRDQLNTTREGLHVDLPPQYSSQDDLRNAHNQYGSRERPNDQDSYPYMDDTVDRRNDRPGGKSNAFDNRNYYQHIIPDQRYNYDGNAADNYRDDRQHGGGANNYNDRSYDDRYYDQQRYDDRYNSNTQYDGQQHGYNDQNYNQQYYDDRNRNPSYGSEFDDDDRNYGYDQRGYQPARIV</sequence>
<organism evidence="15 16">
    <name type="scientific">Clavelina lepadiformis</name>
    <name type="common">Light-bulb sea squirt</name>
    <name type="synonym">Ascidia lepadiformis</name>
    <dbReference type="NCBI Taxonomy" id="159417"/>
    <lineage>
        <taxon>Eukaryota</taxon>
        <taxon>Metazoa</taxon>
        <taxon>Chordata</taxon>
        <taxon>Tunicata</taxon>
        <taxon>Ascidiacea</taxon>
        <taxon>Aplousobranchia</taxon>
        <taxon>Clavelinidae</taxon>
        <taxon>Clavelina</taxon>
    </lineage>
</organism>
<dbReference type="Pfam" id="PF07686">
    <property type="entry name" value="V-set"/>
    <property type="match status" value="1"/>
</dbReference>
<evidence type="ECO:0000256" key="8">
    <source>
        <dbReference type="ARBA" id="ARBA00023136"/>
    </source>
</evidence>
<comment type="similarity">
    <text evidence="2">Belongs to the nectin family.</text>
</comment>
<keyword evidence="8 12" id="KW-0472">Membrane</keyword>
<dbReference type="SMART" id="SM00409">
    <property type="entry name" value="IG"/>
    <property type="match status" value="1"/>
</dbReference>
<dbReference type="InterPro" id="IPR007110">
    <property type="entry name" value="Ig-like_dom"/>
</dbReference>
<feature type="compositionally biased region" description="Basic and acidic residues" evidence="11">
    <location>
        <begin position="551"/>
        <end position="560"/>
    </location>
</feature>
<dbReference type="InterPro" id="IPR051427">
    <property type="entry name" value="Nectin/Nectin-like"/>
</dbReference>